<dbReference type="OrthoDB" id="5801564at2"/>
<dbReference type="PANTHER" id="PTHR38098">
    <property type="entry name" value="LPS-ASSEMBLY LIPOPROTEIN LPTE"/>
    <property type="match status" value="1"/>
</dbReference>
<keyword evidence="2 6" id="KW-0472">Membrane</keyword>
<accession>A0A066RQ51</accession>
<keyword evidence="1" id="KW-0732">Signal</keyword>
<organism evidence="7 8">
    <name type="scientific">Photobacterium galatheae</name>
    <dbReference type="NCBI Taxonomy" id="1654360"/>
    <lineage>
        <taxon>Bacteria</taxon>
        <taxon>Pseudomonadati</taxon>
        <taxon>Pseudomonadota</taxon>
        <taxon>Gammaproteobacteria</taxon>
        <taxon>Vibrionales</taxon>
        <taxon>Vibrionaceae</taxon>
        <taxon>Photobacterium</taxon>
    </lineage>
</organism>
<comment type="function">
    <text evidence="6">Together with LptD, is involved in the assembly of lipopolysaccharide (LPS) at the surface of the outer membrane. Required for the proper assembly of LptD. Binds LPS and may serve as the LPS recognition site at the outer membrane.</text>
</comment>
<sequence length="209" mass="23357">MSTASSLLSRFRLVIIAVLALTTTACGFHLRGNYMLPDDIARLSLTSFDQYGPLTRMVKSQFKLHGIEAVPPSAQIPNLHLLSESQGERTLSLYQNSRAAEYELTYTVNYQVVVPEKGAKRFTTKVNRSFLDNPLTALAKSVERDMLLDEMRQQAARQIMRQLARLTADLNQIDTETENVQGVSTIETETDADKQAAEQLFETKGTVAQ</sequence>
<dbReference type="GO" id="GO:0009279">
    <property type="term" value="C:cell outer membrane"/>
    <property type="evidence" value="ECO:0007669"/>
    <property type="project" value="UniProtKB-UniRule"/>
</dbReference>
<name>A0A066RQ51_9GAMM</name>
<protein>
    <recommendedName>
        <fullName evidence="6">LPS-assembly lipoprotein LptE</fullName>
    </recommendedName>
</protein>
<dbReference type="Pfam" id="PF04390">
    <property type="entry name" value="LptE"/>
    <property type="match status" value="1"/>
</dbReference>
<evidence type="ECO:0000256" key="5">
    <source>
        <dbReference type="ARBA" id="ARBA00023288"/>
    </source>
</evidence>
<dbReference type="RefSeq" id="WP_081819642.1">
    <property type="nucleotide sequence ID" value="NZ_JAGSGC010000002.1"/>
</dbReference>
<dbReference type="HAMAP" id="MF_01186">
    <property type="entry name" value="LPS_assembly_LptE"/>
    <property type="match status" value="1"/>
</dbReference>
<gene>
    <name evidence="6" type="primary">lptE</name>
    <name evidence="7" type="ORF">EA58_12740</name>
</gene>
<dbReference type="AlphaFoldDB" id="A0A066RQ51"/>
<dbReference type="EMBL" id="JMIB01000024">
    <property type="protein sequence ID" value="KDM91206.1"/>
    <property type="molecule type" value="Genomic_DNA"/>
</dbReference>
<evidence type="ECO:0000256" key="6">
    <source>
        <dbReference type="HAMAP-Rule" id="MF_01186"/>
    </source>
</evidence>
<keyword evidence="5" id="KW-0449">Lipoprotein</keyword>
<evidence type="ECO:0000256" key="3">
    <source>
        <dbReference type="ARBA" id="ARBA00023139"/>
    </source>
</evidence>
<keyword evidence="3" id="KW-0564">Palmitate</keyword>
<dbReference type="GO" id="GO:0043165">
    <property type="term" value="P:Gram-negative-bacterium-type cell outer membrane assembly"/>
    <property type="evidence" value="ECO:0007669"/>
    <property type="project" value="UniProtKB-UniRule"/>
</dbReference>
<dbReference type="PANTHER" id="PTHR38098:SF1">
    <property type="entry name" value="LPS-ASSEMBLY LIPOPROTEIN LPTE"/>
    <property type="match status" value="1"/>
</dbReference>
<evidence type="ECO:0000256" key="4">
    <source>
        <dbReference type="ARBA" id="ARBA00023237"/>
    </source>
</evidence>
<evidence type="ECO:0000313" key="8">
    <source>
        <dbReference type="Proteomes" id="UP000027192"/>
    </source>
</evidence>
<keyword evidence="8" id="KW-1185">Reference proteome</keyword>
<dbReference type="STRING" id="1654360.EA58_12740"/>
<reference evidence="7 8" key="1">
    <citation type="submission" date="2014-04" db="EMBL/GenBank/DDBJ databases">
        <title>Draft genome sequence of Photobacterium halotolerans S2753: a solonamide, ngercheumicin and holomycin producer.</title>
        <authorList>
            <person name="Machado H.R."/>
            <person name="Gram L."/>
        </authorList>
    </citation>
    <scope>NUCLEOTIDE SEQUENCE [LARGE SCALE GENOMIC DNA]</scope>
    <source>
        <strain evidence="7 8">S2753</strain>
    </source>
</reference>
<dbReference type="Proteomes" id="UP000027192">
    <property type="component" value="Unassembled WGS sequence"/>
</dbReference>
<comment type="subunit">
    <text evidence="6">Component of the lipopolysaccharide transport and assembly complex. Interacts with LptD.</text>
</comment>
<dbReference type="GO" id="GO:1990351">
    <property type="term" value="C:transporter complex"/>
    <property type="evidence" value="ECO:0007669"/>
    <property type="project" value="TreeGrafter"/>
</dbReference>
<evidence type="ECO:0000256" key="2">
    <source>
        <dbReference type="ARBA" id="ARBA00023136"/>
    </source>
</evidence>
<dbReference type="InterPro" id="IPR007485">
    <property type="entry name" value="LPS_assembly_LptE"/>
</dbReference>
<comment type="similarity">
    <text evidence="6">Belongs to the LptE lipoprotein family.</text>
</comment>
<evidence type="ECO:0000256" key="1">
    <source>
        <dbReference type="ARBA" id="ARBA00022729"/>
    </source>
</evidence>
<dbReference type="GO" id="GO:0015920">
    <property type="term" value="P:lipopolysaccharide transport"/>
    <property type="evidence" value="ECO:0007669"/>
    <property type="project" value="TreeGrafter"/>
</dbReference>
<dbReference type="GO" id="GO:0001530">
    <property type="term" value="F:lipopolysaccharide binding"/>
    <property type="evidence" value="ECO:0007669"/>
    <property type="project" value="TreeGrafter"/>
</dbReference>
<keyword evidence="4 6" id="KW-0998">Cell outer membrane</keyword>
<evidence type="ECO:0000313" key="7">
    <source>
        <dbReference type="EMBL" id="KDM91206.1"/>
    </source>
</evidence>
<proteinExistence type="inferred from homology"/>
<dbReference type="Gene3D" id="3.30.160.150">
    <property type="entry name" value="Lipoprotein like domain"/>
    <property type="match status" value="1"/>
</dbReference>
<comment type="caution">
    <text evidence="7">The sequence shown here is derived from an EMBL/GenBank/DDBJ whole genome shotgun (WGS) entry which is preliminary data.</text>
</comment>